<dbReference type="EMBL" id="MNVC01000048">
    <property type="protein sequence ID" value="OIO18261.1"/>
    <property type="molecule type" value="Genomic_DNA"/>
</dbReference>
<dbReference type="Pfam" id="PF00398">
    <property type="entry name" value="RrnaAD"/>
    <property type="match status" value="1"/>
</dbReference>
<dbReference type="EC" id="2.1.1.182" evidence="7"/>
<evidence type="ECO:0000256" key="5">
    <source>
        <dbReference type="ARBA" id="ARBA00022691"/>
    </source>
</evidence>
<dbReference type="InterPro" id="IPR001737">
    <property type="entry name" value="KsgA/Erm"/>
</dbReference>
<feature type="binding site" evidence="7 8">
    <location>
        <position position="78"/>
    </location>
    <ligand>
        <name>S-adenosyl-L-methionine</name>
        <dbReference type="ChEBI" id="CHEBI:59789"/>
    </ligand>
</feature>
<dbReference type="NCBIfam" id="TIGR00755">
    <property type="entry name" value="ksgA"/>
    <property type="match status" value="1"/>
</dbReference>
<dbReference type="PANTHER" id="PTHR11727">
    <property type="entry name" value="DIMETHYLADENOSINE TRANSFERASE"/>
    <property type="match status" value="1"/>
</dbReference>
<dbReference type="Gene3D" id="3.40.50.150">
    <property type="entry name" value="Vaccinia Virus protein VP39"/>
    <property type="match status" value="1"/>
</dbReference>
<comment type="catalytic activity">
    <reaction evidence="7">
        <text>adenosine(1518)/adenosine(1519) in 16S rRNA + 4 S-adenosyl-L-methionine = N(6)-dimethyladenosine(1518)/N(6)-dimethyladenosine(1519) in 16S rRNA + 4 S-adenosyl-L-homocysteine + 4 H(+)</text>
        <dbReference type="Rhea" id="RHEA:19609"/>
        <dbReference type="Rhea" id="RHEA-COMP:10232"/>
        <dbReference type="Rhea" id="RHEA-COMP:10233"/>
        <dbReference type="ChEBI" id="CHEBI:15378"/>
        <dbReference type="ChEBI" id="CHEBI:57856"/>
        <dbReference type="ChEBI" id="CHEBI:59789"/>
        <dbReference type="ChEBI" id="CHEBI:74411"/>
        <dbReference type="ChEBI" id="CHEBI:74493"/>
        <dbReference type="EC" id="2.1.1.182"/>
    </reaction>
</comment>
<comment type="function">
    <text evidence="7">Specifically dimethylates two adjacent adenosines (A1518 and A1519) in the loop of a conserved hairpin near the 3'-end of 16S rRNA in the 30S particle. May play a critical role in biogenesis of 30S subunits.</text>
</comment>
<proteinExistence type="inferred from homology"/>
<comment type="similarity">
    <text evidence="7">Belongs to the class I-like SAM-binding methyltransferase superfamily. rRNA adenine N(6)-methyltransferase family. RsmA subfamily.</text>
</comment>
<dbReference type="SUPFAM" id="SSF53335">
    <property type="entry name" value="S-adenosyl-L-methionine-dependent methyltransferases"/>
    <property type="match status" value="1"/>
</dbReference>
<reference evidence="10 11" key="1">
    <citation type="journal article" date="2016" name="Environ. Microbiol.">
        <title>Genomic resolution of a cold subsurface aquifer community provides metabolic insights for novel microbes adapted to high CO concentrations.</title>
        <authorList>
            <person name="Probst A.J."/>
            <person name="Castelle C.J."/>
            <person name="Singh A."/>
            <person name="Brown C.T."/>
            <person name="Anantharaman K."/>
            <person name="Sharon I."/>
            <person name="Hug L.A."/>
            <person name="Burstein D."/>
            <person name="Emerson J.B."/>
            <person name="Thomas B.C."/>
            <person name="Banfield J.F."/>
        </authorList>
    </citation>
    <scope>NUCLEOTIDE SEQUENCE [LARGE SCALE GENOMIC DNA]</scope>
    <source>
        <strain evidence="10">CG1_02_32_51</strain>
    </source>
</reference>
<evidence type="ECO:0000256" key="4">
    <source>
        <dbReference type="ARBA" id="ARBA00022679"/>
    </source>
</evidence>
<keyword evidence="6 7" id="KW-0694">RNA-binding</keyword>
<evidence type="ECO:0000256" key="8">
    <source>
        <dbReference type="PROSITE-ProRule" id="PRU01026"/>
    </source>
</evidence>
<dbReference type="InterPro" id="IPR023165">
    <property type="entry name" value="rRNA_Ade_diMease-like_C"/>
</dbReference>
<dbReference type="SMART" id="SM00650">
    <property type="entry name" value="rADc"/>
    <property type="match status" value="1"/>
</dbReference>
<comment type="caution">
    <text evidence="10">The sequence shown here is derived from an EMBL/GenBank/DDBJ whole genome shotgun (WGS) entry which is preliminary data.</text>
</comment>
<keyword evidence="3 7" id="KW-0489">Methyltransferase</keyword>
<sequence length="303" mass="34695">MDYSNVYKPSYLVSLCKKYNLSPSKKYGQNYLVTRIYIEKIIEAGEVNKDDIVVEVGPGFGVLTFPLVEKAKQVYSFEIEQKLKEYWEENKTENLEIIWGDVLQKFQISNYPTESDPPRVDKFSAIGGPALLCTPLAVGWQKYKLIANLPYQITSKILRLFLEMENKPEKIVVMVQKEVAQRITAKKGDMSVLAVSVQYYGQPKVVAKVTKGNFWPSPKVDSSILLIDNVHSPKNDFSDEEFFEVVKTGFAQKRKQLWRNLSQGLNLDGEKVKNILIEICGNEKIRAEELGVEEWKKIVKSIK</sequence>
<evidence type="ECO:0000259" key="9">
    <source>
        <dbReference type="SMART" id="SM00650"/>
    </source>
</evidence>
<feature type="binding site" evidence="7 8">
    <location>
        <position position="148"/>
    </location>
    <ligand>
        <name>S-adenosyl-L-methionine</name>
        <dbReference type="ChEBI" id="CHEBI:59789"/>
    </ligand>
</feature>
<dbReference type="PANTHER" id="PTHR11727:SF7">
    <property type="entry name" value="DIMETHYLADENOSINE TRANSFERASE-RELATED"/>
    <property type="match status" value="1"/>
</dbReference>
<evidence type="ECO:0000256" key="3">
    <source>
        <dbReference type="ARBA" id="ARBA00022603"/>
    </source>
</evidence>
<dbReference type="CDD" id="cd02440">
    <property type="entry name" value="AdoMet_MTases"/>
    <property type="match status" value="1"/>
</dbReference>
<evidence type="ECO:0000313" key="10">
    <source>
        <dbReference type="EMBL" id="OIO18261.1"/>
    </source>
</evidence>
<dbReference type="HAMAP" id="MF_00607">
    <property type="entry name" value="16SrRNA_methyltr_A"/>
    <property type="match status" value="1"/>
</dbReference>
<keyword evidence="2 7" id="KW-0698">rRNA processing</keyword>
<feature type="binding site" evidence="7 8">
    <location>
        <position position="32"/>
    </location>
    <ligand>
        <name>S-adenosyl-L-methionine</name>
        <dbReference type="ChEBI" id="CHEBI:59789"/>
    </ligand>
</feature>
<keyword evidence="5 7" id="KW-0949">S-adenosyl-L-methionine</keyword>
<keyword evidence="1 7" id="KW-0963">Cytoplasm</keyword>
<name>A0A1J4U644_9BACT</name>
<feature type="binding site" evidence="7 8">
    <location>
        <position position="101"/>
    </location>
    <ligand>
        <name>S-adenosyl-L-methionine</name>
        <dbReference type="ChEBI" id="CHEBI:59789"/>
    </ligand>
</feature>
<dbReference type="GO" id="GO:0052908">
    <property type="term" value="F:16S rRNA (adenine(1518)-N(6)/adenine(1519)-N(6))-dimethyltransferase activity"/>
    <property type="evidence" value="ECO:0007669"/>
    <property type="project" value="UniProtKB-EC"/>
</dbReference>
<evidence type="ECO:0000256" key="6">
    <source>
        <dbReference type="ARBA" id="ARBA00022884"/>
    </source>
</evidence>
<gene>
    <name evidence="7" type="primary">rsmA</name>
    <name evidence="7" type="synonym">ksgA</name>
    <name evidence="10" type="ORF">AUJ23_04050</name>
</gene>
<comment type="subcellular location">
    <subcellularLocation>
        <location evidence="7">Cytoplasm</location>
    </subcellularLocation>
</comment>
<feature type="domain" description="Ribosomal RNA adenine methylase transferase N-terminal" evidence="9">
    <location>
        <begin position="37"/>
        <end position="231"/>
    </location>
</feature>
<dbReference type="GO" id="GO:0005829">
    <property type="term" value="C:cytosol"/>
    <property type="evidence" value="ECO:0007669"/>
    <property type="project" value="TreeGrafter"/>
</dbReference>
<dbReference type="GO" id="GO:0003723">
    <property type="term" value="F:RNA binding"/>
    <property type="evidence" value="ECO:0007669"/>
    <property type="project" value="UniProtKB-UniRule"/>
</dbReference>
<dbReference type="InterPro" id="IPR020598">
    <property type="entry name" value="rRNA_Ade_methylase_Trfase_N"/>
</dbReference>
<evidence type="ECO:0000256" key="7">
    <source>
        <dbReference type="HAMAP-Rule" id="MF_00607"/>
    </source>
</evidence>
<dbReference type="AlphaFoldDB" id="A0A1J4U644"/>
<accession>A0A1J4U644</accession>
<keyword evidence="4 7" id="KW-0808">Transferase</keyword>
<dbReference type="Proteomes" id="UP000181941">
    <property type="component" value="Unassembled WGS sequence"/>
</dbReference>
<dbReference type="Gene3D" id="1.10.8.100">
    <property type="entry name" value="Ribosomal RNA adenine dimethylase-like, domain 2"/>
    <property type="match status" value="1"/>
</dbReference>
<evidence type="ECO:0000256" key="1">
    <source>
        <dbReference type="ARBA" id="ARBA00022490"/>
    </source>
</evidence>
<dbReference type="STRING" id="1805238.AUJ23_04050"/>
<protein>
    <recommendedName>
        <fullName evidence="7">Ribosomal RNA small subunit methyltransferase A</fullName>
        <ecNumber evidence="7">2.1.1.182</ecNumber>
    </recommendedName>
    <alternativeName>
        <fullName evidence="7">16S rRNA (adenine(1518)-N(6)/adenine(1519)-N(6))-dimethyltransferase</fullName>
    </alternativeName>
    <alternativeName>
        <fullName evidence="7">16S rRNA dimethyladenosine transferase</fullName>
    </alternativeName>
    <alternativeName>
        <fullName evidence="7">16S rRNA dimethylase</fullName>
    </alternativeName>
    <alternativeName>
        <fullName evidence="7">S-adenosylmethionine-6-N', N'-adenosyl(rRNA) dimethyltransferase</fullName>
    </alternativeName>
</protein>
<feature type="binding site" evidence="7 8">
    <location>
        <position position="30"/>
    </location>
    <ligand>
        <name>S-adenosyl-L-methionine</name>
        <dbReference type="ChEBI" id="CHEBI:59789"/>
    </ligand>
</feature>
<dbReference type="PROSITE" id="PS51689">
    <property type="entry name" value="SAM_RNA_A_N6_MT"/>
    <property type="match status" value="1"/>
</dbReference>
<dbReference type="InterPro" id="IPR029063">
    <property type="entry name" value="SAM-dependent_MTases_sf"/>
</dbReference>
<dbReference type="InterPro" id="IPR011530">
    <property type="entry name" value="rRNA_adenine_dimethylase"/>
</dbReference>
<evidence type="ECO:0000256" key="2">
    <source>
        <dbReference type="ARBA" id="ARBA00022552"/>
    </source>
</evidence>
<organism evidence="10 11">
    <name type="scientific">Candidatus Magasanikbacteria bacterium CG1_02_32_51</name>
    <dbReference type="NCBI Taxonomy" id="1805238"/>
    <lineage>
        <taxon>Bacteria</taxon>
        <taxon>Candidatus Magasanikiibacteriota</taxon>
    </lineage>
</organism>
<feature type="binding site" evidence="7 8">
    <location>
        <position position="57"/>
    </location>
    <ligand>
        <name>S-adenosyl-L-methionine</name>
        <dbReference type="ChEBI" id="CHEBI:59789"/>
    </ligand>
</feature>
<evidence type="ECO:0000313" key="11">
    <source>
        <dbReference type="Proteomes" id="UP000181941"/>
    </source>
</evidence>